<dbReference type="InterPro" id="IPR029063">
    <property type="entry name" value="SAM-dependent_MTases_sf"/>
</dbReference>
<comment type="caution">
    <text evidence="7">The sequence shown here is derived from an EMBL/GenBank/DDBJ whole genome shotgun (WGS) entry which is preliminary data.</text>
</comment>
<evidence type="ECO:0000256" key="3">
    <source>
        <dbReference type="ARBA" id="ARBA00022691"/>
    </source>
</evidence>
<dbReference type="InterPro" id="IPR016461">
    <property type="entry name" value="COMT-like"/>
</dbReference>
<evidence type="ECO:0000259" key="6">
    <source>
        <dbReference type="Pfam" id="PF08100"/>
    </source>
</evidence>
<dbReference type="GO" id="GO:0032259">
    <property type="term" value="P:methylation"/>
    <property type="evidence" value="ECO:0007669"/>
    <property type="project" value="UniProtKB-KW"/>
</dbReference>
<feature type="domain" description="O-methyltransferase C-terminal" evidence="5">
    <location>
        <begin position="124"/>
        <end position="325"/>
    </location>
</feature>
<dbReference type="Proteomes" id="UP000286746">
    <property type="component" value="Unassembled WGS sequence"/>
</dbReference>
<dbReference type="Pfam" id="PF00891">
    <property type="entry name" value="Methyltransf_2"/>
    <property type="match status" value="1"/>
</dbReference>
<feature type="active site" description="Proton acceptor" evidence="4">
    <location>
        <position position="255"/>
    </location>
</feature>
<dbReference type="Gene3D" id="1.10.10.10">
    <property type="entry name" value="Winged helix-like DNA-binding domain superfamily/Winged helix DNA-binding domain"/>
    <property type="match status" value="1"/>
</dbReference>
<keyword evidence="8" id="KW-1185">Reference proteome</keyword>
<evidence type="ECO:0000259" key="5">
    <source>
        <dbReference type="Pfam" id="PF00891"/>
    </source>
</evidence>
<evidence type="ECO:0000256" key="1">
    <source>
        <dbReference type="ARBA" id="ARBA00022603"/>
    </source>
</evidence>
<name>A0A401W3L9_STREY</name>
<dbReference type="InterPro" id="IPR012967">
    <property type="entry name" value="COMT_dimerisation"/>
</dbReference>
<organism evidence="7 8">
    <name type="scientific">Streptomyces paromomycinus</name>
    <name type="common">Streptomyces rimosus subsp. paromomycinus</name>
    <dbReference type="NCBI Taxonomy" id="92743"/>
    <lineage>
        <taxon>Bacteria</taxon>
        <taxon>Bacillati</taxon>
        <taxon>Actinomycetota</taxon>
        <taxon>Actinomycetes</taxon>
        <taxon>Kitasatosporales</taxon>
        <taxon>Streptomycetaceae</taxon>
        <taxon>Streptomyces</taxon>
    </lineage>
</organism>
<gene>
    <name evidence="7" type="ORF">GKJPGBOP_03603</name>
</gene>
<dbReference type="Gene3D" id="3.40.50.150">
    <property type="entry name" value="Vaccinia Virus protein VP39"/>
    <property type="match status" value="1"/>
</dbReference>
<keyword evidence="1 7" id="KW-0489">Methyltransferase</keyword>
<dbReference type="PIRSF" id="PIRSF005739">
    <property type="entry name" value="O-mtase"/>
    <property type="match status" value="1"/>
</dbReference>
<evidence type="ECO:0000256" key="4">
    <source>
        <dbReference type="PIRSR" id="PIRSR005739-1"/>
    </source>
</evidence>
<dbReference type="GO" id="GO:0008171">
    <property type="term" value="F:O-methyltransferase activity"/>
    <property type="evidence" value="ECO:0007669"/>
    <property type="project" value="InterPro"/>
</dbReference>
<reference evidence="7 8" key="1">
    <citation type="submission" date="2018-11" db="EMBL/GenBank/DDBJ databases">
        <title>Whole genome sequence of Streptomyces paromomycinus NBRC 15454(T).</title>
        <authorList>
            <person name="Komaki H."/>
            <person name="Tamura T."/>
        </authorList>
    </citation>
    <scope>NUCLEOTIDE SEQUENCE [LARGE SCALE GENOMIC DNA]</scope>
    <source>
        <strain evidence="7 8">NBRC 15454</strain>
    </source>
</reference>
<evidence type="ECO:0000313" key="7">
    <source>
        <dbReference type="EMBL" id="GCD43917.1"/>
    </source>
</evidence>
<accession>A0A401W3L9</accession>
<dbReference type="InterPro" id="IPR036388">
    <property type="entry name" value="WH-like_DNA-bd_sf"/>
</dbReference>
<dbReference type="PANTHER" id="PTHR43712:SF2">
    <property type="entry name" value="O-METHYLTRANSFERASE CICE"/>
    <property type="match status" value="1"/>
</dbReference>
<dbReference type="RefSeq" id="WP_125054926.1">
    <property type="nucleotide sequence ID" value="NZ_BHZD01000001.1"/>
</dbReference>
<keyword evidence="3" id="KW-0949">S-adenosyl-L-methionine</keyword>
<dbReference type="EMBL" id="BHZD01000001">
    <property type="protein sequence ID" value="GCD43917.1"/>
    <property type="molecule type" value="Genomic_DNA"/>
</dbReference>
<evidence type="ECO:0000313" key="8">
    <source>
        <dbReference type="Proteomes" id="UP000286746"/>
    </source>
</evidence>
<dbReference type="SUPFAM" id="SSF46785">
    <property type="entry name" value="Winged helix' DNA-binding domain"/>
    <property type="match status" value="1"/>
</dbReference>
<proteinExistence type="predicted"/>
<dbReference type="PROSITE" id="PS51683">
    <property type="entry name" value="SAM_OMT_II"/>
    <property type="match status" value="1"/>
</dbReference>
<protein>
    <submittedName>
        <fullName evidence="7">Hydroxyneurosporene-O-methyltransferase</fullName>
    </submittedName>
</protein>
<dbReference type="SUPFAM" id="SSF53335">
    <property type="entry name" value="S-adenosyl-L-methionine-dependent methyltransferases"/>
    <property type="match status" value="1"/>
</dbReference>
<dbReference type="InterPro" id="IPR036390">
    <property type="entry name" value="WH_DNA-bd_sf"/>
</dbReference>
<sequence>MAATPAHPASDNAPHVPATPLHDLMYGHIYASALRAVVLHGIADHLADGPLSAGELAARSGTQAGPLHRVLRLLAMRGLFRTDPDGAFGLTEGSEALRTGVPGSRRDAVLLFTDAMYGRSAAGLEDTLRTGEPGFEAAYGTPFFEHLAGTPDAGRLFDTAMSSLTGGVNEQIAGSYVFPDGGTVVDVAGGRGGLLRAVLSRSPGLTGVLFDRPGTVTDHLLDTAELAGRWRTEGGDLFTAVPEGGDLYLLKNILHDWPDEDCLRILATVRRAMTPGTRLLVIDAVLPADGSPHPAVPLDIVMLMVLRGRERTAAEFEELLTRSGFMVRRVLPTPSLTSVVEAEAV</sequence>
<keyword evidence="2 7" id="KW-0808">Transferase</keyword>
<feature type="domain" description="O-methyltransferase dimerisation" evidence="6">
    <location>
        <begin position="23"/>
        <end position="97"/>
    </location>
</feature>
<dbReference type="InterPro" id="IPR001077">
    <property type="entry name" value="COMT_C"/>
</dbReference>
<dbReference type="PANTHER" id="PTHR43712">
    <property type="entry name" value="PUTATIVE (AFU_ORTHOLOGUE AFUA_4G14580)-RELATED"/>
    <property type="match status" value="1"/>
</dbReference>
<dbReference type="AlphaFoldDB" id="A0A401W3L9"/>
<evidence type="ECO:0000256" key="2">
    <source>
        <dbReference type="ARBA" id="ARBA00022679"/>
    </source>
</evidence>
<dbReference type="GO" id="GO:0046983">
    <property type="term" value="F:protein dimerization activity"/>
    <property type="evidence" value="ECO:0007669"/>
    <property type="project" value="InterPro"/>
</dbReference>
<dbReference type="Pfam" id="PF08100">
    <property type="entry name" value="Dimerisation"/>
    <property type="match status" value="1"/>
</dbReference>